<proteinExistence type="predicted"/>
<dbReference type="EMBL" id="NEDP02001444">
    <property type="protein sequence ID" value="OWF53282.1"/>
    <property type="molecule type" value="Genomic_DNA"/>
</dbReference>
<protein>
    <recommendedName>
        <fullName evidence="4">WSC domain-containing protein</fullName>
    </recommendedName>
</protein>
<evidence type="ECO:0008006" key="4">
    <source>
        <dbReference type="Google" id="ProtNLM"/>
    </source>
</evidence>
<dbReference type="Proteomes" id="UP000242188">
    <property type="component" value="Unassembled WGS sequence"/>
</dbReference>
<comment type="caution">
    <text evidence="2">The sequence shown here is derived from an EMBL/GenBank/DDBJ whole genome shotgun (WGS) entry which is preliminary data.</text>
</comment>
<organism evidence="2 3">
    <name type="scientific">Mizuhopecten yessoensis</name>
    <name type="common">Japanese scallop</name>
    <name type="synonym">Patinopecten yessoensis</name>
    <dbReference type="NCBI Taxonomy" id="6573"/>
    <lineage>
        <taxon>Eukaryota</taxon>
        <taxon>Metazoa</taxon>
        <taxon>Spiralia</taxon>
        <taxon>Lophotrochozoa</taxon>
        <taxon>Mollusca</taxon>
        <taxon>Bivalvia</taxon>
        <taxon>Autobranchia</taxon>
        <taxon>Pteriomorphia</taxon>
        <taxon>Pectinida</taxon>
        <taxon>Pectinoidea</taxon>
        <taxon>Pectinidae</taxon>
        <taxon>Mizuhopecten</taxon>
    </lineage>
</organism>
<keyword evidence="3" id="KW-1185">Reference proteome</keyword>
<feature type="chain" id="PRO_5012487882" description="WSC domain-containing protein" evidence="1">
    <location>
        <begin position="19"/>
        <end position="423"/>
    </location>
</feature>
<dbReference type="AlphaFoldDB" id="A0A210QX76"/>
<sequence length="423" mass="47617">MFCRNLICIVLLVSSTNCTYQYIRTPATLRNAYSFCRKNDGSLANYGDDLKREIQNWNPSENTTIWTGNFQILSPWISLVGCYRYGPQPDPNRTLVFLVNTSAAACGIYCSKYTNKYFALQGKRCLCVAHSDVLLRTGDNACDLACDGSPLSEPCGSTERQNWILYSKVTFSQDTTNTSDHCIAGMCNRNGGYTLYGSNCSSSYKGVCSSGNQLEHESDWTSSLHTCISTNRVHLVTNMTGLCRNMHHYAWRKFWIGQFRGVAQHIGPDIPDSHIVGCTLVTIETNSRNKTSRTFHSEGCETELRSYICKLNNDGMERSSTFGMERTTSTYDSSTSTPHTLLNSNNINSIYSTGDVETSLNLIVLTCYVFVYPFHAKRPSKQSVICQQIIARNLHSHLYQIKIRRSAEKSLMMKLQRNPIKMG</sequence>
<keyword evidence="1" id="KW-0732">Signal</keyword>
<dbReference type="OrthoDB" id="10401022at2759"/>
<evidence type="ECO:0000313" key="3">
    <source>
        <dbReference type="Proteomes" id="UP000242188"/>
    </source>
</evidence>
<accession>A0A210QX76</accession>
<name>A0A210QX76_MIZYE</name>
<feature type="signal peptide" evidence="1">
    <location>
        <begin position="1"/>
        <end position="18"/>
    </location>
</feature>
<evidence type="ECO:0000256" key="1">
    <source>
        <dbReference type="SAM" id="SignalP"/>
    </source>
</evidence>
<gene>
    <name evidence="2" type="ORF">KP79_PYT04599</name>
</gene>
<reference evidence="2 3" key="1">
    <citation type="journal article" date="2017" name="Nat. Ecol. Evol.">
        <title>Scallop genome provides insights into evolution of bilaterian karyotype and development.</title>
        <authorList>
            <person name="Wang S."/>
            <person name="Zhang J."/>
            <person name="Jiao W."/>
            <person name="Li J."/>
            <person name="Xun X."/>
            <person name="Sun Y."/>
            <person name="Guo X."/>
            <person name="Huan P."/>
            <person name="Dong B."/>
            <person name="Zhang L."/>
            <person name="Hu X."/>
            <person name="Sun X."/>
            <person name="Wang J."/>
            <person name="Zhao C."/>
            <person name="Wang Y."/>
            <person name="Wang D."/>
            <person name="Huang X."/>
            <person name="Wang R."/>
            <person name="Lv J."/>
            <person name="Li Y."/>
            <person name="Zhang Z."/>
            <person name="Liu B."/>
            <person name="Lu W."/>
            <person name="Hui Y."/>
            <person name="Liang J."/>
            <person name="Zhou Z."/>
            <person name="Hou R."/>
            <person name="Li X."/>
            <person name="Liu Y."/>
            <person name="Li H."/>
            <person name="Ning X."/>
            <person name="Lin Y."/>
            <person name="Zhao L."/>
            <person name="Xing Q."/>
            <person name="Dou J."/>
            <person name="Li Y."/>
            <person name="Mao J."/>
            <person name="Guo H."/>
            <person name="Dou H."/>
            <person name="Li T."/>
            <person name="Mu C."/>
            <person name="Jiang W."/>
            <person name="Fu Q."/>
            <person name="Fu X."/>
            <person name="Miao Y."/>
            <person name="Liu J."/>
            <person name="Yu Q."/>
            <person name="Li R."/>
            <person name="Liao H."/>
            <person name="Li X."/>
            <person name="Kong Y."/>
            <person name="Jiang Z."/>
            <person name="Chourrout D."/>
            <person name="Li R."/>
            <person name="Bao Z."/>
        </authorList>
    </citation>
    <scope>NUCLEOTIDE SEQUENCE [LARGE SCALE GENOMIC DNA]</scope>
    <source>
        <strain evidence="2 3">PY_sf001</strain>
    </source>
</reference>
<evidence type="ECO:0000313" key="2">
    <source>
        <dbReference type="EMBL" id="OWF53282.1"/>
    </source>
</evidence>